<organism evidence="2 3">
    <name type="scientific">Pleuronectes platessa</name>
    <name type="common">European plaice</name>
    <dbReference type="NCBI Taxonomy" id="8262"/>
    <lineage>
        <taxon>Eukaryota</taxon>
        <taxon>Metazoa</taxon>
        <taxon>Chordata</taxon>
        <taxon>Craniata</taxon>
        <taxon>Vertebrata</taxon>
        <taxon>Euteleostomi</taxon>
        <taxon>Actinopterygii</taxon>
        <taxon>Neopterygii</taxon>
        <taxon>Teleostei</taxon>
        <taxon>Neoteleostei</taxon>
        <taxon>Acanthomorphata</taxon>
        <taxon>Carangaria</taxon>
        <taxon>Pleuronectiformes</taxon>
        <taxon>Pleuronectoidei</taxon>
        <taxon>Pleuronectidae</taxon>
        <taxon>Pleuronectes</taxon>
    </lineage>
</organism>
<keyword evidence="3" id="KW-1185">Reference proteome</keyword>
<dbReference type="EMBL" id="CADEAL010004345">
    <property type="protein sequence ID" value="CAB1457505.1"/>
    <property type="molecule type" value="Genomic_DNA"/>
</dbReference>
<proteinExistence type="predicted"/>
<dbReference type="AlphaFoldDB" id="A0A9N7VXQ3"/>
<comment type="caution">
    <text evidence="2">The sequence shown here is derived from an EMBL/GenBank/DDBJ whole genome shotgun (WGS) entry which is preliminary data.</text>
</comment>
<sequence length="155" mass="17181">MDDTAGTMTRSSGLWLTQTAQQSSSEDRKRNCTIQAPLVGFLKQLGTDSSKMTHLGMQMGMTGYRKLLTFRLEDDRSTPQPQPPKKHGDHFPLSRLAGSRWGLTCEHRGRRRAVTSFILLLCPRLTTSSTQASFLCLISPETNSTAHQSPPSTDT</sequence>
<gene>
    <name evidence="2" type="ORF">PLEPLA_LOCUS45329</name>
</gene>
<feature type="region of interest" description="Disordered" evidence="1">
    <location>
        <begin position="1"/>
        <end position="30"/>
    </location>
</feature>
<evidence type="ECO:0000313" key="2">
    <source>
        <dbReference type="EMBL" id="CAB1457505.1"/>
    </source>
</evidence>
<reference evidence="2" key="1">
    <citation type="submission" date="2020-03" db="EMBL/GenBank/DDBJ databases">
        <authorList>
            <person name="Weist P."/>
        </authorList>
    </citation>
    <scope>NUCLEOTIDE SEQUENCE</scope>
</reference>
<dbReference type="Proteomes" id="UP001153269">
    <property type="component" value="Unassembled WGS sequence"/>
</dbReference>
<accession>A0A9N7VXQ3</accession>
<name>A0A9N7VXQ3_PLEPL</name>
<protein>
    <submittedName>
        <fullName evidence="2">Uncharacterized protein</fullName>
    </submittedName>
</protein>
<feature type="compositionally biased region" description="Polar residues" evidence="1">
    <location>
        <begin position="1"/>
        <end position="24"/>
    </location>
</feature>
<evidence type="ECO:0000256" key="1">
    <source>
        <dbReference type="SAM" id="MobiDB-lite"/>
    </source>
</evidence>
<feature type="region of interest" description="Disordered" evidence="1">
    <location>
        <begin position="73"/>
        <end position="93"/>
    </location>
</feature>
<evidence type="ECO:0000313" key="3">
    <source>
        <dbReference type="Proteomes" id="UP001153269"/>
    </source>
</evidence>